<reference evidence="4" key="1">
    <citation type="submission" date="2015-04" db="UniProtKB">
        <authorList>
            <consortium name="EnsemblPlants"/>
        </authorList>
    </citation>
    <scope>IDENTIFICATION</scope>
    <source>
        <strain evidence="4">SL10</strain>
    </source>
</reference>
<dbReference type="GO" id="GO:0090158">
    <property type="term" value="P:endoplasmic reticulum membrane organization"/>
    <property type="evidence" value="ECO:0007669"/>
    <property type="project" value="TreeGrafter"/>
</dbReference>
<protein>
    <recommendedName>
        <fullName evidence="3">MSP domain-containing protein</fullName>
    </recommendedName>
</protein>
<dbReference type="GO" id="GO:0005789">
    <property type="term" value="C:endoplasmic reticulum membrane"/>
    <property type="evidence" value="ECO:0007669"/>
    <property type="project" value="InterPro"/>
</dbReference>
<evidence type="ECO:0000256" key="1">
    <source>
        <dbReference type="ARBA" id="ARBA00008932"/>
    </source>
</evidence>
<dbReference type="InterPro" id="IPR008962">
    <property type="entry name" value="PapD-like_sf"/>
</dbReference>
<dbReference type="OMA" id="YIEECKL"/>
<dbReference type="FunFam" id="2.60.40.10:FF:000813">
    <property type="entry name" value="Vesicle-associated protein 1-1"/>
    <property type="match status" value="1"/>
</dbReference>
<dbReference type="PROSITE" id="PS50202">
    <property type="entry name" value="MSP"/>
    <property type="match status" value="1"/>
</dbReference>
<dbReference type="Gramene" id="ONIVA01G49210.1">
    <property type="protein sequence ID" value="ONIVA01G49210.1"/>
    <property type="gene ID" value="ONIVA01G49210"/>
</dbReference>
<dbReference type="HOGENOM" id="CLU_036554_0_1_1"/>
<dbReference type="InterPro" id="IPR016763">
    <property type="entry name" value="VAP"/>
</dbReference>
<accession>A0A0E0FYI3</accession>
<reference evidence="4" key="2">
    <citation type="submission" date="2018-04" db="EMBL/GenBank/DDBJ databases">
        <title>OnivRS2 (Oryza nivara Reference Sequence Version 2).</title>
        <authorList>
            <person name="Zhang J."/>
            <person name="Kudrna D."/>
            <person name="Lee S."/>
            <person name="Talag J."/>
            <person name="Rajasekar S."/>
            <person name="Welchert J."/>
            <person name="Hsing Y.-I."/>
            <person name="Wing R.A."/>
        </authorList>
    </citation>
    <scope>NUCLEOTIDE SEQUENCE [LARGE SCALE GENOMIC DNA]</scope>
</reference>
<evidence type="ECO:0000313" key="5">
    <source>
        <dbReference type="Proteomes" id="UP000006591"/>
    </source>
</evidence>
<dbReference type="SUPFAM" id="SSF49354">
    <property type="entry name" value="PapD-like"/>
    <property type="match status" value="1"/>
</dbReference>
<dbReference type="AlphaFoldDB" id="A0A0E0FYI3"/>
<evidence type="ECO:0000256" key="2">
    <source>
        <dbReference type="SAM" id="MobiDB-lite"/>
    </source>
</evidence>
<feature type="compositionally biased region" description="Basic and acidic residues" evidence="2">
    <location>
        <begin position="327"/>
        <end position="341"/>
    </location>
</feature>
<dbReference type="InterPro" id="IPR013783">
    <property type="entry name" value="Ig-like_fold"/>
</dbReference>
<feature type="domain" description="MSP" evidence="3">
    <location>
        <begin position="5"/>
        <end position="125"/>
    </location>
</feature>
<dbReference type="STRING" id="4536.A0A0E0FYI3"/>
<name>A0A0E0FYI3_ORYNI</name>
<evidence type="ECO:0000313" key="4">
    <source>
        <dbReference type="EnsemblPlants" id="ONIVA01G49210.1"/>
    </source>
</evidence>
<sequence length="468" mass="52091">MGQDLAEIHPRELQFTFEVKKQSSCTVHLVNKSNEYVAFKVKTTSPKRYCVRPNTGVILPRSTCDFTVTMQAQRTAPPDMQLKDKFLVQTTVVPYGTSDEDLVPSYFSKESGRYIEESKLRVVLVSASHPFGEQPINGIPNTEAAVEVPSLKDTLNIKNEIPVAEKEVHSPLEEDPVVIPAPPYPVKEAPILREVPVHISPVRETSFLREVPAPVSPVKETPILREVPTPLKETPVILTESPPPPTDTSSITVESLHPFEQNLASLKESPLEETLPKAAVVLSEQGAVNVQSRQLCHVTEDVQNLKSKLNGLEVKLEEAEKMIIKLREESRTTTQERDKLQQEMAPSNQGQGLGHPESQVQQEVVGPILQGHLQEDPIPQGHLQEGPNRQGLLPVLQAQIFRGKIQTAPDLLQLASSHGMINQDVNRRWTQNELLGIKLNWWITTQGIGYNSIQACQKKRKVSTGRTS</sequence>
<dbReference type="InterPro" id="IPR000535">
    <property type="entry name" value="MSP_dom"/>
</dbReference>
<dbReference type="PANTHER" id="PTHR10809:SF148">
    <property type="entry name" value="OS01G0936800 PROTEIN"/>
    <property type="match status" value="1"/>
</dbReference>
<dbReference type="Pfam" id="PF00635">
    <property type="entry name" value="Motile_Sperm"/>
    <property type="match status" value="1"/>
</dbReference>
<dbReference type="Proteomes" id="UP000006591">
    <property type="component" value="Chromosome 1"/>
</dbReference>
<dbReference type="Gene3D" id="2.60.40.10">
    <property type="entry name" value="Immunoglobulins"/>
    <property type="match status" value="1"/>
</dbReference>
<organism evidence="4">
    <name type="scientific">Oryza nivara</name>
    <name type="common">Indian wild rice</name>
    <name type="synonym">Oryza sativa f. spontanea</name>
    <dbReference type="NCBI Taxonomy" id="4536"/>
    <lineage>
        <taxon>Eukaryota</taxon>
        <taxon>Viridiplantae</taxon>
        <taxon>Streptophyta</taxon>
        <taxon>Embryophyta</taxon>
        <taxon>Tracheophyta</taxon>
        <taxon>Spermatophyta</taxon>
        <taxon>Magnoliopsida</taxon>
        <taxon>Liliopsida</taxon>
        <taxon>Poales</taxon>
        <taxon>Poaceae</taxon>
        <taxon>BOP clade</taxon>
        <taxon>Oryzoideae</taxon>
        <taxon>Oryzeae</taxon>
        <taxon>Oryzinae</taxon>
        <taxon>Oryza</taxon>
    </lineage>
</organism>
<proteinExistence type="inferred from homology"/>
<dbReference type="EnsemblPlants" id="ONIVA01G49210.1">
    <property type="protein sequence ID" value="ONIVA01G49210.1"/>
    <property type="gene ID" value="ONIVA01G49210"/>
</dbReference>
<dbReference type="GO" id="GO:0005886">
    <property type="term" value="C:plasma membrane"/>
    <property type="evidence" value="ECO:0007669"/>
    <property type="project" value="TreeGrafter"/>
</dbReference>
<dbReference type="eggNOG" id="KOG0439">
    <property type="taxonomic scope" value="Eukaryota"/>
</dbReference>
<dbReference type="GO" id="GO:0061817">
    <property type="term" value="P:endoplasmic reticulum-plasma membrane tethering"/>
    <property type="evidence" value="ECO:0007669"/>
    <property type="project" value="TreeGrafter"/>
</dbReference>
<comment type="similarity">
    <text evidence="1">Belongs to the VAMP-associated protein (VAP) (TC 9.B.17) family.</text>
</comment>
<evidence type="ECO:0000259" key="3">
    <source>
        <dbReference type="PROSITE" id="PS50202"/>
    </source>
</evidence>
<feature type="region of interest" description="Disordered" evidence="2">
    <location>
        <begin position="327"/>
        <end position="358"/>
    </location>
</feature>
<keyword evidence="5" id="KW-1185">Reference proteome</keyword>
<dbReference type="PANTHER" id="PTHR10809">
    <property type="entry name" value="VESICLE-ASSOCIATED MEMBRANE PROTEIN-ASSOCIATED PROTEIN"/>
    <property type="match status" value="1"/>
</dbReference>